<dbReference type="Proteomes" id="UP001277972">
    <property type="component" value="Unassembled WGS sequence"/>
</dbReference>
<evidence type="ECO:0000313" key="1">
    <source>
        <dbReference type="EMBL" id="MDX8047114.1"/>
    </source>
</evidence>
<reference evidence="1" key="1">
    <citation type="submission" date="2023-11" db="EMBL/GenBank/DDBJ databases">
        <title>Gracilibacillus pellucida a moderately halophilic bacterium isolated from saline soil in Xinjiang province.</title>
        <authorList>
            <person name="Zhang Z."/>
            <person name="Tan F."/>
            <person name="Wang Y."/>
            <person name="Xia M."/>
        </authorList>
    </citation>
    <scope>NUCLEOTIDE SEQUENCE</scope>
    <source>
        <strain evidence="1">S3-1-1</strain>
    </source>
</reference>
<protein>
    <submittedName>
        <fullName evidence="1">Uncharacterized protein</fullName>
    </submittedName>
</protein>
<name>A0ACC6M849_9BACI</name>
<evidence type="ECO:0000313" key="2">
    <source>
        <dbReference type="Proteomes" id="UP001277972"/>
    </source>
</evidence>
<accession>A0ACC6M849</accession>
<gene>
    <name evidence="1" type="ORF">SH601_14070</name>
</gene>
<dbReference type="EMBL" id="JAWZSR010000009">
    <property type="protein sequence ID" value="MDX8047114.1"/>
    <property type="molecule type" value="Genomic_DNA"/>
</dbReference>
<comment type="caution">
    <text evidence="1">The sequence shown here is derived from an EMBL/GenBank/DDBJ whole genome shotgun (WGS) entry which is preliminary data.</text>
</comment>
<proteinExistence type="predicted"/>
<keyword evidence="2" id="KW-1185">Reference proteome</keyword>
<sequence length="116" mass="13214">MIVQLPIWFIFIAHILGVVLVFLGLRIWIKEETFLIESIGVMKEGKDITTLCKFVGQYSVALGVIILALPLLHYWIDSIGVLIIITSVLIISVIFWATIHRQFFIPKQGGKTYEQN</sequence>
<organism evidence="1 2">
    <name type="scientific">Gracilibacillus pellucidus</name>
    <dbReference type="NCBI Taxonomy" id="3095368"/>
    <lineage>
        <taxon>Bacteria</taxon>
        <taxon>Bacillati</taxon>
        <taxon>Bacillota</taxon>
        <taxon>Bacilli</taxon>
        <taxon>Bacillales</taxon>
        <taxon>Bacillaceae</taxon>
        <taxon>Gracilibacillus</taxon>
    </lineage>
</organism>